<dbReference type="AlphaFoldDB" id="C9MTV7"/>
<sequence length="81" mass="9321">MLLLTQMLVVVATTKVHIFKQITTGLKYKRIYSSCCCYHKGTYFQANHNLLLRIFVSRLVVVATTKVHIFKQITTTSEISK</sequence>
<organism evidence="1 2">
    <name type="scientific">Prevotella veroralis F0319</name>
    <dbReference type="NCBI Taxonomy" id="649761"/>
    <lineage>
        <taxon>Bacteria</taxon>
        <taxon>Pseudomonadati</taxon>
        <taxon>Bacteroidota</taxon>
        <taxon>Bacteroidia</taxon>
        <taxon>Bacteroidales</taxon>
        <taxon>Prevotellaceae</taxon>
        <taxon>Prevotella</taxon>
    </lineage>
</organism>
<gene>
    <name evidence="1" type="ORF">HMPREF0973_03086</name>
</gene>
<dbReference type="EMBL" id="ACVA01000084">
    <property type="protein sequence ID" value="EEX17060.1"/>
    <property type="molecule type" value="Genomic_DNA"/>
</dbReference>
<dbReference type="Proteomes" id="UP000003327">
    <property type="component" value="Unassembled WGS sequence"/>
</dbReference>
<name>C9MTV7_9BACT</name>
<accession>C9MTV7</accession>
<proteinExistence type="predicted"/>
<evidence type="ECO:0000313" key="2">
    <source>
        <dbReference type="Proteomes" id="UP000003327"/>
    </source>
</evidence>
<reference evidence="1 2" key="1">
    <citation type="submission" date="2009-09" db="EMBL/GenBank/DDBJ databases">
        <authorList>
            <person name="Weinstock G."/>
            <person name="Sodergren E."/>
            <person name="Clifton S."/>
            <person name="Fulton L."/>
            <person name="Fulton B."/>
            <person name="Courtney L."/>
            <person name="Fronick C."/>
            <person name="Harrison M."/>
            <person name="Strong C."/>
            <person name="Farmer C."/>
            <person name="Delahaunty K."/>
            <person name="Markovic C."/>
            <person name="Hall O."/>
            <person name="Minx P."/>
            <person name="Tomlinson C."/>
            <person name="Mitreva M."/>
            <person name="Nelson J."/>
            <person name="Hou S."/>
            <person name="Wollam A."/>
            <person name="Pepin K.H."/>
            <person name="Johnson M."/>
            <person name="Bhonagiri V."/>
            <person name="Nash W.E."/>
            <person name="Warren W."/>
            <person name="Chinwalla A."/>
            <person name="Mardis E.R."/>
            <person name="Wilson R.K."/>
        </authorList>
    </citation>
    <scope>NUCLEOTIDE SEQUENCE [LARGE SCALE GENOMIC DNA]</scope>
    <source>
        <strain evidence="1 2">F0319</strain>
    </source>
</reference>
<comment type="caution">
    <text evidence="1">The sequence shown here is derived from an EMBL/GenBank/DDBJ whole genome shotgun (WGS) entry which is preliminary data.</text>
</comment>
<keyword evidence="2" id="KW-1185">Reference proteome</keyword>
<protein>
    <submittedName>
        <fullName evidence="1">Uncharacterized protein</fullName>
    </submittedName>
</protein>
<dbReference type="HOGENOM" id="CLU_2570982_0_0_10"/>
<evidence type="ECO:0000313" key="1">
    <source>
        <dbReference type="EMBL" id="EEX17060.1"/>
    </source>
</evidence>
<dbReference type="STRING" id="649761.HMPREF0973_03086"/>